<evidence type="ECO:0000256" key="5">
    <source>
        <dbReference type="ARBA" id="ARBA00022889"/>
    </source>
</evidence>
<dbReference type="Gene3D" id="2.60.40.10">
    <property type="entry name" value="Immunoglobulins"/>
    <property type="match status" value="2"/>
</dbReference>
<evidence type="ECO:0000313" key="12">
    <source>
        <dbReference type="Proteomes" id="UP000886998"/>
    </source>
</evidence>
<dbReference type="PANTHER" id="PTHR10075:SF14">
    <property type="entry name" value="CELL ADHESION MOLECULE DSCAM2-RELATED"/>
    <property type="match status" value="1"/>
</dbReference>
<feature type="domain" description="Ig-like" evidence="10">
    <location>
        <begin position="75"/>
        <end position="168"/>
    </location>
</feature>
<name>A0A8X6IH35_9ARAC</name>
<dbReference type="SMART" id="SM00408">
    <property type="entry name" value="IGc2"/>
    <property type="match status" value="1"/>
</dbReference>
<evidence type="ECO:0000259" key="10">
    <source>
        <dbReference type="PROSITE" id="PS50835"/>
    </source>
</evidence>
<keyword evidence="3" id="KW-0732">Signal</keyword>
<dbReference type="InterPro" id="IPR003598">
    <property type="entry name" value="Ig_sub2"/>
</dbReference>
<dbReference type="InterPro" id="IPR007110">
    <property type="entry name" value="Ig-like_dom"/>
</dbReference>
<dbReference type="Pfam" id="PF07679">
    <property type="entry name" value="I-set"/>
    <property type="match status" value="1"/>
</dbReference>
<keyword evidence="12" id="KW-1185">Reference proteome</keyword>
<evidence type="ECO:0000313" key="11">
    <source>
        <dbReference type="EMBL" id="GFS45611.1"/>
    </source>
</evidence>
<evidence type="ECO:0000256" key="2">
    <source>
        <dbReference type="ARBA" id="ARBA00022692"/>
    </source>
</evidence>
<keyword evidence="7" id="KW-0472">Membrane</keyword>
<evidence type="ECO:0000256" key="7">
    <source>
        <dbReference type="ARBA" id="ARBA00023136"/>
    </source>
</evidence>
<dbReference type="InterPro" id="IPR013783">
    <property type="entry name" value="Ig-like_fold"/>
</dbReference>
<keyword evidence="5" id="KW-0130">Cell adhesion</keyword>
<dbReference type="AlphaFoldDB" id="A0A8X6IH35"/>
<dbReference type="Proteomes" id="UP000886998">
    <property type="component" value="Unassembled WGS sequence"/>
</dbReference>
<dbReference type="SUPFAM" id="SSF48726">
    <property type="entry name" value="Immunoglobulin"/>
    <property type="match status" value="2"/>
</dbReference>
<organism evidence="11 12">
    <name type="scientific">Trichonephila inaurata madagascariensis</name>
    <dbReference type="NCBI Taxonomy" id="2747483"/>
    <lineage>
        <taxon>Eukaryota</taxon>
        <taxon>Metazoa</taxon>
        <taxon>Ecdysozoa</taxon>
        <taxon>Arthropoda</taxon>
        <taxon>Chelicerata</taxon>
        <taxon>Arachnida</taxon>
        <taxon>Araneae</taxon>
        <taxon>Araneomorphae</taxon>
        <taxon>Entelegynae</taxon>
        <taxon>Araneoidea</taxon>
        <taxon>Nephilidae</taxon>
        <taxon>Trichonephila</taxon>
        <taxon>Trichonephila inaurata</taxon>
    </lineage>
</organism>
<accession>A0A8X6IH35</accession>
<protein>
    <recommendedName>
        <fullName evidence="10">Ig-like domain-containing protein</fullName>
    </recommendedName>
</protein>
<comment type="subcellular location">
    <subcellularLocation>
        <location evidence="1">Membrane</location>
        <topology evidence="1">Single-pass membrane protein</topology>
    </subcellularLocation>
</comment>
<dbReference type="InterPro" id="IPR036179">
    <property type="entry name" value="Ig-like_dom_sf"/>
</dbReference>
<dbReference type="GO" id="GO:0016020">
    <property type="term" value="C:membrane"/>
    <property type="evidence" value="ECO:0007669"/>
    <property type="project" value="UniProtKB-SubCell"/>
</dbReference>
<gene>
    <name evidence="11" type="ORF">TNIN_388141</name>
</gene>
<sequence length="237" mass="26348">MKKWIFFFNRVTTSNGLGLLKNFPCGFFFSGHGLPISHSLGCEAKSLSRQPMTSEVGTTPSSCFSILDQKDFDPPEFREIFPDRLLRPGAKSSLRCLVTGNPLPQVSWRLYSRPVVEGLGVRIGDFVDSQGLLMSFINISAVTPEHGGIYSCHARNEIGAISHSARLSVFGPPYIHPMDNITVVTGDEVNVDCAVSGHPLRSIRWRKGMAVLFNGFHIDLYYDKYISVLILNVVFHL</sequence>
<dbReference type="GO" id="GO:0048468">
    <property type="term" value="P:cell development"/>
    <property type="evidence" value="ECO:0007669"/>
    <property type="project" value="UniProtKB-ARBA"/>
</dbReference>
<dbReference type="InterPro" id="IPR013098">
    <property type="entry name" value="Ig_I-set"/>
</dbReference>
<evidence type="ECO:0000256" key="8">
    <source>
        <dbReference type="ARBA" id="ARBA00023157"/>
    </source>
</evidence>
<dbReference type="SMART" id="SM00409">
    <property type="entry name" value="IG"/>
    <property type="match status" value="1"/>
</dbReference>
<proteinExistence type="predicted"/>
<evidence type="ECO:0000256" key="6">
    <source>
        <dbReference type="ARBA" id="ARBA00022989"/>
    </source>
</evidence>
<dbReference type="PROSITE" id="PS50835">
    <property type="entry name" value="IG_LIKE"/>
    <property type="match status" value="2"/>
</dbReference>
<keyword evidence="9" id="KW-0393">Immunoglobulin domain</keyword>
<dbReference type="InterPro" id="IPR003599">
    <property type="entry name" value="Ig_sub"/>
</dbReference>
<evidence type="ECO:0000256" key="3">
    <source>
        <dbReference type="ARBA" id="ARBA00022729"/>
    </source>
</evidence>
<evidence type="ECO:0000256" key="4">
    <source>
        <dbReference type="ARBA" id="ARBA00022737"/>
    </source>
</evidence>
<keyword evidence="6" id="KW-1133">Transmembrane helix</keyword>
<dbReference type="FunFam" id="2.60.40.10:FF:000017">
    <property type="entry name" value="Down syndrome cell adhesion molecule b"/>
    <property type="match status" value="1"/>
</dbReference>
<keyword evidence="2" id="KW-0812">Transmembrane</keyword>
<keyword evidence="8" id="KW-1015">Disulfide bond</keyword>
<reference evidence="11" key="1">
    <citation type="submission" date="2020-08" db="EMBL/GenBank/DDBJ databases">
        <title>Multicomponent nature underlies the extraordinary mechanical properties of spider dragline silk.</title>
        <authorList>
            <person name="Kono N."/>
            <person name="Nakamura H."/>
            <person name="Mori M."/>
            <person name="Yoshida Y."/>
            <person name="Ohtoshi R."/>
            <person name="Malay A.D."/>
            <person name="Moran D.A.P."/>
            <person name="Tomita M."/>
            <person name="Numata K."/>
            <person name="Arakawa K."/>
        </authorList>
    </citation>
    <scope>NUCLEOTIDE SEQUENCE</scope>
</reference>
<dbReference type="EMBL" id="BMAV01025887">
    <property type="protein sequence ID" value="GFS45611.1"/>
    <property type="molecule type" value="Genomic_DNA"/>
</dbReference>
<keyword evidence="4" id="KW-0677">Repeat</keyword>
<dbReference type="GO" id="GO:0007155">
    <property type="term" value="P:cell adhesion"/>
    <property type="evidence" value="ECO:0007669"/>
    <property type="project" value="UniProtKB-KW"/>
</dbReference>
<evidence type="ECO:0000256" key="9">
    <source>
        <dbReference type="ARBA" id="ARBA00023319"/>
    </source>
</evidence>
<comment type="caution">
    <text evidence="11">The sequence shown here is derived from an EMBL/GenBank/DDBJ whole genome shotgun (WGS) entry which is preliminary data.</text>
</comment>
<feature type="domain" description="Ig-like" evidence="10">
    <location>
        <begin position="172"/>
        <end position="207"/>
    </location>
</feature>
<dbReference type="PANTHER" id="PTHR10075">
    <property type="entry name" value="BASIGIN RELATED"/>
    <property type="match status" value="1"/>
</dbReference>
<dbReference type="OrthoDB" id="152385at2759"/>
<evidence type="ECO:0000256" key="1">
    <source>
        <dbReference type="ARBA" id="ARBA00004167"/>
    </source>
</evidence>